<evidence type="ECO:0000313" key="1">
    <source>
        <dbReference type="EMBL" id="MDW8799596.1"/>
    </source>
</evidence>
<evidence type="ECO:0000313" key="2">
    <source>
        <dbReference type="Proteomes" id="UP001281656"/>
    </source>
</evidence>
<organism evidence="1 2">
    <name type="scientific">Clostridium tanneri</name>
    <dbReference type="NCBI Taxonomy" id="3037988"/>
    <lineage>
        <taxon>Bacteria</taxon>
        <taxon>Bacillati</taxon>
        <taxon>Bacillota</taxon>
        <taxon>Clostridia</taxon>
        <taxon>Eubacteriales</taxon>
        <taxon>Clostridiaceae</taxon>
        <taxon>Clostridium</taxon>
    </lineage>
</organism>
<gene>
    <name evidence="1" type="ORF">P8V03_00335</name>
</gene>
<dbReference type="RefSeq" id="WP_318796305.1">
    <property type="nucleotide sequence ID" value="NZ_JARUJP010000001.1"/>
</dbReference>
<proteinExistence type="predicted"/>
<keyword evidence="2" id="KW-1185">Reference proteome</keyword>
<protein>
    <submittedName>
        <fullName evidence="1">Uncharacterized protein</fullName>
    </submittedName>
</protein>
<comment type="caution">
    <text evidence="1">The sequence shown here is derived from an EMBL/GenBank/DDBJ whole genome shotgun (WGS) entry which is preliminary data.</text>
</comment>
<dbReference type="Proteomes" id="UP001281656">
    <property type="component" value="Unassembled WGS sequence"/>
</dbReference>
<reference evidence="1 2" key="1">
    <citation type="submission" date="2023-04" db="EMBL/GenBank/DDBJ databases">
        <title>Clostridium tannerae sp. nov., isolated from the fecal material of an alpaca.</title>
        <authorList>
            <person name="Miller S."/>
            <person name="Hendry M."/>
            <person name="King J."/>
            <person name="Sankaranarayanan K."/>
            <person name="Lawson P.A."/>
        </authorList>
    </citation>
    <scope>NUCLEOTIDE SEQUENCE [LARGE SCALE GENOMIC DNA]</scope>
    <source>
        <strain evidence="1 2">A1-XYC3</strain>
    </source>
</reference>
<accession>A0ABU4JNP2</accession>
<sequence length="255" mass="29828">MIAKKGILEIFENHMSYRDLFSISLLHRINKRRKEESLKIEADSIQDIKIHVRNKNLFIVVHGEEVYVKLITLPKVSKEKLYFIIKQELRVRFENLDSIMFTYEILKDNGNSLDIIVFCLNWNGVNLVEKCIETGGEVKGIYPVQFCILNSYRNQIKSENYVLVFSLEGNVYLVGYYKDRIVGNTVLKNFNLEGLKEELDIFIVKCNILSKAKEIPAIFFLNFFNKELIESLSKDHICEDLGELDKEYSINQILK</sequence>
<dbReference type="EMBL" id="JARUJP010000001">
    <property type="protein sequence ID" value="MDW8799596.1"/>
    <property type="molecule type" value="Genomic_DNA"/>
</dbReference>
<name>A0ABU4JNP2_9CLOT</name>